<proteinExistence type="predicted"/>
<organism evidence="1">
    <name type="scientific">freshwater metagenome</name>
    <dbReference type="NCBI Taxonomy" id="449393"/>
    <lineage>
        <taxon>unclassified sequences</taxon>
        <taxon>metagenomes</taxon>
        <taxon>ecological metagenomes</taxon>
    </lineage>
</organism>
<sequence length="94" mass="9263">MVNAPVPNAAAAGTERGVVGLPFPLLETPAMAGSAGAWSIRGSTDGRVVAFGAAEVGAAAAPAEAKRINASTADVGRRIRANTPRTVGKNALAP</sequence>
<dbReference type="EMBL" id="CAEZWW010000053">
    <property type="protein sequence ID" value="CAB4670387.1"/>
    <property type="molecule type" value="Genomic_DNA"/>
</dbReference>
<protein>
    <submittedName>
        <fullName evidence="1">Unannotated protein</fullName>
    </submittedName>
</protein>
<name>A0A6J6M846_9ZZZZ</name>
<reference evidence="1" key="1">
    <citation type="submission" date="2020-05" db="EMBL/GenBank/DDBJ databases">
        <authorList>
            <person name="Chiriac C."/>
            <person name="Salcher M."/>
            <person name="Ghai R."/>
            <person name="Kavagutti S V."/>
        </authorList>
    </citation>
    <scope>NUCLEOTIDE SEQUENCE</scope>
</reference>
<accession>A0A6J6M846</accession>
<evidence type="ECO:0000313" key="1">
    <source>
        <dbReference type="EMBL" id="CAB4670387.1"/>
    </source>
</evidence>
<gene>
    <name evidence="1" type="ORF">UFOPK2310_00581</name>
</gene>
<dbReference type="AlphaFoldDB" id="A0A6J6M846"/>